<dbReference type="GO" id="GO:0070043">
    <property type="term" value="F:rRNA (guanine-N7-)-methyltransferase activity"/>
    <property type="evidence" value="ECO:0007669"/>
    <property type="project" value="UniProtKB-UniRule"/>
</dbReference>
<dbReference type="PANTHER" id="PTHR31760:SF0">
    <property type="entry name" value="S-ADENOSYL-L-METHIONINE-DEPENDENT METHYLTRANSFERASES SUPERFAMILY PROTEIN"/>
    <property type="match status" value="1"/>
</dbReference>
<dbReference type="HAMAP" id="MF_00074">
    <property type="entry name" value="16SrRNA_methyltr_G"/>
    <property type="match status" value="1"/>
</dbReference>
<sequence length="211" mass="23379">MGADDRDRILAEHNVSRETARLLDIYVQQLTRWQRVKNLVGPATLSEVWTRHVADALQLLAIMPNATRWLDLGSGAGIPGLILGIAGREREMFHVKLIESNARKCAFLTETARLTGAPVTIINARIETVIAEQRETDVICARALASLNQLLDWTEPLLKSGIMGLFPKGRDASAELTDAVRKWSLTYDSIPSRTDPQAQILRVTALSRVDS</sequence>
<keyword evidence="8" id="KW-1185">Reference proteome</keyword>
<dbReference type="InterPro" id="IPR029063">
    <property type="entry name" value="SAM-dependent_MTases_sf"/>
</dbReference>
<comment type="subcellular location">
    <subcellularLocation>
        <location evidence="6">Cytoplasm</location>
    </subcellularLocation>
</comment>
<dbReference type="NCBIfam" id="TIGR00138">
    <property type="entry name" value="rsmG_gidB"/>
    <property type="match status" value="1"/>
</dbReference>
<reference evidence="7 8" key="1">
    <citation type="submission" date="2019-07" db="EMBL/GenBank/DDBJ databases">
        <title>Whole genome shotgun sequence of Methylobacterium gnaphalii NBRC 107716.</title>
        <authorList>
            <person name="Hosoyama A."/>
            <person name="Uohara A."/>
            <person name="Ohji S."/>
            <person name="Ichikawa N."/>
        </authorList>
    </citation>
    <scope>NUCLEOTIDE SEQUENCE [LARGE SCALE GENOMIC DNA]</scope>
    <source>
        <strain evidence="7 8">NBRC 107716</strain>
    </source>
</reference>
<feature type="binding site" evidence="6">
    <location>
        <position position="73"/>
    </location>
    <ligand>
        <name>S-adenosyl-L-methionine</name>
        <dbReference type="ChEBI" id="CHEBI:59789"/>
    </ligand>
</feature>
<comment type="function">
    <text evidence="6">Specifically methylates the N7 position of guanine in position 527 of 16S rRNA.</text>
</comment>
<comment type="similarity">
    <text evidence="6">Belongs to the methyltransferase superfamily. RNA methyltransferase RsmG family.</text>
</comment>
<proteinExistence type="inferred from homology"/>
<evidence type="ECO:0000313" key="7">
    <source>
        <dbReference type="EMBL" id="GEP09525.1"/>
    </source>
</evidence>
<feature type="binding site" evidence="6">
    <location>
        <begin position="126"/>
        <end position="127"/>
    </location>
    <ligand>
        <name>S-adenosyl-L-methionine</name>
        <dbReference type="ChEBI" id="CHEBI:59789"/>
    </ligand>
</feature>
<dbReference type="EMBL" id="BJZV01000006">
    <property type="protein sequence ID" value="GEP09525.1"/>
    <property type="molecule type" value="Genomic_DNA"/>
</dbReference>
<dbReference type="Pfam" id="PF02527">
    <property type="entry name" value="GidB"/>
    <property type="match status" value="1"/>
</dbReference>
<protein>
    <recommendedName>
        <fullName evidence="6">Ribosomal RNA small subunit methyltransferase G</fullName>
        <ecNumber evidence="6">2.1.1.170</ecNumber>
    </recommendedName>
    <alternativeName>
        <fullName evidence="6">16S rRNA 7-methylguanosine methyltransferase</fullName>
        <shortName evidence="6">16S rRNA m7G methyltransferase</shortName>
    </alternativeName>
</protein>
<comment type="caution">
    <text evidence="6">Lacks conserved residue(s) required for the propagation of feature annotation.</text>
</comment>
<evidence type="ECO:0000256" key="4">
    <source>
        <dbReference type="ARBA" id="ARBA00022679"/>
    </source>
</evidence>
<dbReference type="EC" id="2.1.1.170" evidence="6"/>
<dbReference type="InterPro" id="IPR003682">
    <property type="entry name" value="rRNA_ssu_MeTfrase_G"/>
</dbReference>
<dbReference type="SUPFAM" id="SSF53335">
    <property type="entry name" value="S-adenosyl-L-methionine-dependent methyltransferases"/>
    <property type="match status" value="1"/>
</dbReference>
<evidence type="ECO:0000256" key="1">
    <source>
        <dbReference type="ARBA" id="ARBA00022490"/>
    </source>
</evidence>
<evidence type="ECO:0000256" key="6">
    <source>
        <dbReference type="HAMAP-Rule" id="MF_00074"/>
    </source>
</evidence>
<dbReference type="AlphaFoldDB" id="A0A512JHU0"/>
<comment type="caution">
    <text evidence="7">The sequence shown here is derived from an EMBL/GenBank/DDBJ whole genome shotgun (WGS) entry which is preliminary data.</text>
</comment>
<accession>A0A512JHU0</accession>
<evidence type="ECO:0000256" key="2">
    <source>
        <dbReference type="ARBA" id="ARBA00022552"/>
    </source>
</evidence>
<name>A0A512JHU0_9HYPH</name>
<dbReference type="OrthoDB" id="9808773at2"/>
<dbReference type="PIRSF" id="PIRSF003078">
    <property type="entry name" value="GidB"/>
    <property type="match status" value="1"/>
</dbReference>
<gene>
    <name evidence="6" type="primary">rsmG</name>
    <name evidence="7" type="ORF">MGN01_13700</name>
</gene>
<evidence type="ECO:0000313" key="8">
    <source>
        <dbReference type="Proteomes" id="UP000321750"/>
    </source>
</evidence>
<dbReference type="Gene3D" id="3.40.50.150">
    <property type="entry name" value="Vaccinia Virus protein VP39"/>
    <property type="match status" value="1"/>
</dbReference>
<keyword evidence="3 6" id="KW-0489">Methyltransferase</keyword>
<keyword evidence="5 6" id="KW-0949">S-adenosyl-L-methionine</keyword>
<feature type="binding site" evidence="6">
    <location>
        <position position="142"/>
    </location>
    <ligand>
        <name>S-adenosyl-L-methionine</name>
        <dbReference type="ChEBI" id="CHEBI:59789"/>
    </ligand>
</feature>
<dbReference type="PANTHER" id="PTHR31760">
    <property type="entry name" value="S-ADENOSYL-L-METHIONINE-DEPENDENT METHYLTRANSFERASES SUPERFAMILY PROTEIN"/>
    <property type="match status" value="1"/>
</dbReference>
<dbReference type="GO" id="GO:0005829">
    <property type="term" value="C:cytosol"/>
    <property type="evidence" value="ECO:0007669"/>
    <property type="project" value="TreeGrafter"/>
</dbReference>
<evidence type="ECO:0000256" key="3">
    <source>
        <dbReference type="ARBA" id="ARBA00022603"/>
    </source>
</evidence>
<keyword evidence="4 6" id="KW-0808">Transferase</keyword>
<keyword evidence="1 6" id="KW-0963">Cytoplasm</keyword>
<evidence type="ECO:0000256" key="5">
    <source>
        <dbReference type="ARBA" id="ARBA00022691"/>
    </source>
</evidence>
<comment type="catalytic activity">
    <reaction evidence="6">
        <text>guanosine(527) in 16S rRNA + S-adenosyl-L-methionine = N(7)-methylguanosine(527) in 16S rRNA + S-adenosyl-L-homocysteine</text>
        <dbReference type="Rhea" id="RHEA:42732"/>
        <dbReference type="Rhea" id="RHEA-COMP:10209"/>
        <dbReference type="Rhea" id="RHEA-COMP:10210"/>
        <dbReference type="ChEBI" id="CHEBI:57856"/>
        <dbReference type="ChEBI" id="CHEBI:59789"/>
        <dbReference type="ChEBI" id="CHEBI:74269"/>
        <dbReference type="ChEBI" id="CHEBI:74480"/>
        <dbReference type="EC" id="2.1.1.170"/>
    </reaction>
</comment>
<keyword evidence="2 6" id="KW-0698">rRNA processing</keyword>
<organism evidence="7 8">
    <name type="scientific">Methylobacterium gnaphalii</name>
    <dbReference type="NCBI Taxonomy" id="1010610"/>
    <lineage>
        <taxon>Bacteria</taxon>
        <taxon>Pseudomonadati</taxon>
        <taxon>Pseudomonadota</taxon>
        <taxon>Alphaproteobacteria</taxon>
        <taxon>Hyphomicrobiales</taxon>
        <taxon>Methylobacteriaceae</taxon>
        <taxon>Methylobacterium</taxon>
    </lineage>
</organism>
<dbReference type="Proteomes" id="UP000321750">
    <property type="component" value="Unassembled WGS sequence"/>
</dbReference>
<dbReference type="RefSeq" id="WP_147045849.1">
    <property type="nucleotide sequence ID" value="NZ_BJZV01000006.1"/>
</dbReference>